<accession>A0ACB9H7F3</accession>
<proteinExistence type="predicted"/>
<organism evidence="1 2">
    <name type="scientific">Cichorium intybus</name>
    <name type="common">Chicory</name>
    <dbReference type="NCBI Taxonomy" id="13427"/>
    <lineage>
        <taxon>Eukaryota</taxon>
        <taxon>Viridiplantae</taxon>
        <taxon>Streptophyta</taxon>
        <taxon>Embryophyta</taxon>
        <taxon>Tracheophyta</taxon>
        <taxon>Spermatophyta</taxon>
        <taxon>Magnoliopsida</taxon>
        <taxon>eudicotyledons</taxon>
        <taxon>Gunneridae</taxon>
        <taxon>Pentapetalae</taxon>
        <taxon>asterids</taxon>
        <taxon>campanulids</taxon>
        <taxon>Asterales</taxon>
        <taxon>Asteraceae</taxon>
        <taxon>Cichorioideae</taxon>
        <taxon>Cichorieae</taxon>
        <taxon>Cichoriinae</taxon>
        <taxon>Cichorium</taxon>
    </lineage>
</organism>
<sequence>MITCVRPLSSSSNHSLLSYTFPVDGVVLFGHSFVYRHESSRHSPLKTIAQSDSPELLASASFHRSCGGGSFNRGVLVEVSTMVMGIEALEEEKEADDLVVDEVSTLNLVSA</sequence>
<evidence type="ECO:0000313" key="2">
    <source>
        <dbReference type="Proteomes" id="UP001055811"/>
    </source>
</evidence>
<keyword evidence="2" id="KW-1185">Reference proteome</keyword>
<reference evidence="1 2" key="2">
    <citation type="journal article" date="2022" name="Mol. Ecol. Resour.">
        <title>The genomes of chicory, endive, great burdock and yacon provide insights into Asteraceae paleo-polyploidization history and plant inulin production.</title>
        <authorList>
            <person name="Fan W."/>
            <person name="Wang S."/>
            <person name="Wang H."/>
            <person name="Wang A."/>
            <person name="Jiang F."/>
            <person name="Liu H."/>
            <person name="Zhao H."/>
            <person name="Xu D."/>
            <person name="Zhang Y."/>
        </authorList>
    </citation>
    <scope>NUCLEOTIDE SEQUENCE [LARGE SCALE GENOMIC DNA]</scope>
    <source>
        <strain evidence="2">cv. Punajuju</strain>
        <tissue evidence="1">Leaves</tissue>
    </source>
</reference>
<reference evidence="2" key="1">
    <citation type="journal article" date="2022" name="Mol. Ecol. Resour.">
        <title>The genomes of chicory, endive, great burdock and yacon provide insights into Asteraceae palaeo-polyploidization history and plant inulin production.</title>
        <authorList>
            <person name="Fan W."/>
            <person name="Wang S."/>
            <person name="Wang H."/>
            <person name="Wang A."/>
            <person name="Jiang F."/>
            <person name="Liu H."/>
            <person name="Zhao H."/>
            <person name="Xu D."/>
            <person name="Zhang Y."/>
        </authorList>
    </citation>
    <scope>NUCLEOTIDE SEQUENCE [LARGE SCALE GENOMIC DNA]</scope>
    <source>
        <strain evidence="2">cv. Punajuju</strain>
    </source>
</reference>
<comment type="caution">
    <text evidence="1">The sequence shown here is derived from an EMBL/GenBank/DDBJ whole genome shotgun (WGS) entry which is preliminary data.</text>
</comment>
<dbReference type="Proteomes" id="UP001055811">
    <property type="component" value="Linkage Group LG01"/>
</dbReference>
<gene>
    <name evidence="1" type="ORF">L2E82_05560</name>
</gene>
<dbReference type="EMBL" id="CM042009">
    <property type="protein sequence ID" value="KAI3791699.1"/>
    <property type="molecule type" value="Genomic_DNA"/>
</dbReference>
<protein>
    <submittedName>
        <fullName evidence="1">Uncharacterized protein</fullName>
    </submittedName>
</protein>
<evidence type="ECO:0000313" key="1">
    <source>
        <dbReference type="EMBL" id="KAI3791699.1"/>
    </source>
</evidence>
<name>A0ACB9H7F3_CICIN</name>